<gene>
    <name evidence="2" type="ORF">CLV72_105270</name>
</gene>
<dbReference type="Proteomes" id="UP000237846">
    <property type="component" value="Unassembled WGS sequence"/>
</dbReference>
<reference evidence="2 3" key="1">
    <citation type="submission" date="2018-03" db="EMBL/GenBank/DDBJ databases">
        <title>Genomic Encyclopedia of Archaeal and Bacterial Type Strains, Phase II (KMG-II): from individual species to whole genera.</title>
        <authorList>
            <person name="Goeker M."/>
        </authorList>
    </citation>
    <scope>NUCLEOTIDE SEQUENCE [LARGE SCALE GENOMIC DNA]</scope>
    <source>
        <strain evidence="2 3">DSM 45601</strain>
    </source>
</reference>
<organism evidence="2 3">
    <name type="scientific">Allonocardiopsis opalescens</name>
    <dbReference type="NCBI Taxonomy" id="1144618"/>
    <lineage>
        <taxon>Bacteria</taxon>
        <taxon>Bacillati</taxon>
        <taxon>Actinomycetota</taxon>
        <taxon>Actinomycetes</taxon>
        <taxon>Streptosporangiales</taxon>
        <taxon>Allonocardiopsis</taxon>
    </lineage>
</organism>
<comment type="caution">
    <text evidence="2">The sequence shown here is derived from an EMBL/GenBank/DDBJ whole genome shotgun (WGS) entry which is preliminary data.</text>
</comment>
<dbReference type="Gene3D" id="2.60.270.50">
    <property type="match status" value="1"/>
</dbReference>
<protein>
    <submittedName>
        <fullName evidence="2">Uncharacterized protein</fullName>
    </submittedName>
</protein>
<feature type="region of interest" description="Disordered" evidence="1">
    <location>
        <begin position="1"/>
        <end position="55"/>
    </location>
</feature>
<evidence type="ECO:0000256" key="1">
    <source>
        <dbReference type="SAM" id="MobiDB-lite"/>
    </source>
</evidence>
<dbReference type="AlphaFoldDB" id="A0A2T0Q299"/>
<accession>A0A2T0Q299</accession>
<name>A0A2T0Q299_9ACTN</name>
<feature type="compositionally biased region" description="Basic and acidic residues" evidence="1">
    <location>
        <begin position="35"/>
        <end position="45"/>
    </location>
</feature>
<sequence>MPGGEVGAEGVIPQTDQSDFGGVEDMVERQTQGRAGEETVREEAVPHVPAQPRSDWRQWGAPYRFTPLLQQSGRSPMGEDYSDTSVVLYNDTGGSLYLASQRVDGGEFSSGDGTRGNNLYGVPPLEIGAGGSASVWNVDTGMSGVGGCLTYATPPGESDRYCVDIQWDNWNFQKNHYSIKFFRFATADDQETEYRGCQGNILAAKGTPYRLQVSGVDVDGRRFSTVDDANYDSDTFGKHAHAIVGFAIGYNGGDDSYIEVGEFTPKSDDQRPDYFRSYARQYKITRSELKRMWVDNRAIQPRPGAWLGMVYGLIED</sequence>
<evidence type="ECO:0000313" key="3">
    <source>
        <dbReference type="Proteomes" id="UP000237846"/>
    </source>
</evidence>
<proteinExistence type="predicted"/>
<dbReference type="EMBL" id="PVZC01000005">
    <property type="protein sequence ID" value="PRX97917.1"/>
    <property type="molecule type" value="Genomic_DNA"/>
</dbReference>
<keyword evidence="3" id="KW-1185">Reference proteome</keyword>
<evidence type="ECO:0000313" key="2">
    <source>
        <dbReference type="EMBL" id="PRX97917.1"/>
    </source>
</evidence>